<sequence>MTSGLLIEQTAHCVLRMRRPMLRKFGFRLALAAHRYNRARQVTLSLI</sequence>
<accession>A0A3P8LBY6</accession>
<dbReference type="InterPro" id="IPR024420">
    <property type="entry name" value="TRAPP_III_complex_Trs85"/>
</dbReference>
<evidence type="ECO:0000313" key="2">
    <source>
        <dbReference type="Proteomes" id="UP000272942"/>
    </source>
</evidence>
<evidence type="ECO:0000313" key="1">
    <source>
        <dbReference type="EMBL" id="VDP95683.1"/>
    </source>
</evidence>
<reference evidence="1 2" key="1">
    <citation type="submission" date="2018-11" db="EMBL/GenBank/DDBJ databases">
        <authorList>
            <consortium name="Pathogen Informatics"/>
        </authorList>
    </citation>
    <scope>NUCLEOTIDE SEQUENCE [LARGE SCALE GENOMIC DNA]</scope>
    <source>
        <strain evidence="1 2">Egypt</strain>
    </source>
</reference>
<protein>
    <submittedName>
        <fullName evidence="1">Uncharacterized protein</fullName>
    </submittedName>
</protein>
<keyword evidence="2" id="KW-1185">Reference proteome</keyword>
<dbReference type="PANTHER" id="PTHR12975">
    <property type="entry name" value="TRANSPORT PROTEIN TRAPP"/>
    <property type="match status" value="1"/>
</dbReference>
<dbReference type="EMBL" id="UZAN01075135">
    <property type="protein sequence ID" value="VDP95683.1"/>
    <property type="molecule type" value="Genomic_DNA"/>
</dbReference>
<dbReference type="AlphaFoldDB" id="A0A3P8LBY6"/>
<dbReference type="Proteomes" id="UP000272942">
    <property type="component" value="Unassembled WGS sequence"/>
</dbReference>
<dbReference type="PANTHER" id="PTHR12975:SF6">
    <property type="entry name" value="TRAFFICKING PROTEIN PARTICLE COMPLEX SUBUNIT 8"/>
    <property type="match status" value="1"/>
</dbReference>
<proteinExistence type="predicted"/>
<organism evidence="1 2">
    <name type="scientific">Echinostoma caproni</name>
    <dbReference type="NCBI Taxonomy" id="27848"/>
    <lineage>
        <taxon>Eukaryota</taxon>
        <taxon>Metazoa</taxon>
        <taxon>Spiralia</taxon>
        <taxon>Lophotrochozoa</taxon>
        <taxon>Platyhelminthes</taxon>
        <taxon>Trematoda</taxon>
        <taxon>Digenea</taxon>
        <taxon>Plagiorchiida</taxon>
        <taxon>Echinostomata</taxon>
        <taxon>Echinostomatoidea</taxon>
        <taxon>Echinostomatidae</taxon>
        <taxon>Echinostoma</taxon>
    </lineage>
</organism>
<gene>
    <name evidence="1" type="ORF">ECPE_LOCUS18155</name>
</gene>
<name>A0A3P8LBY6_9TREM</name>
<dbReference type="GO" id="GO:1990072">
    <property type="term" value="C:TRAPPIII protein complex"/>
    <property type="evidence" value="ECO:0007669"/>
    <property type="project" value="TreeGrafter"/>
</dbReference>
<dbReference type="OrthoDB" id="203724at2759"/>